<name>A0AAE3ZZ41_9ACTN</name>
<keyword evidence="5" id="KW-1185">Reference proteome</keyword>
<keyword evidence="2 4" id="KW-0378">Hydrolase</keyword>
<comment type="caution">
    <text evidence="4">The sequence shown here is derived from an EMBL/GenBank/DDBJ whole genome shotgun (WGS) entry which is preliminary data.</text>
</comment>
<dbReference type="EC" id="3.1.1.-" evidence="4"/>
<reference evidence="4 5" key="1">
    <citation type="submission" date="2023-07" db="EMBL/GenBank/DDBJ databases">
        <title>Sequencing the genomes of 1000 actinobacteria strains.</title>
        <authorList>
            <person name="Klenk H.-P."/>
        </authorList>
    </citation>
    <scope>NUCLEOTIDE SEQUENCE [LARGE SCALE GENOMIC DNA]</scope>
    <source>
        <strain evidence="4 5">DSM 44711</strain>
    </source>
</reference>
<dbReference type="PANTHER" id="PTHR48081:SF8">
    <property type="entry name" value="ALPHA_BETA HYDROLASE FOLD-3 DOMAIN-CONTAINING PROTEIN-RELATED"/>
    <property type="match status" value="1"/>
</dbReference>
<dbReference type="PROSITE" id="PS01173">
    <property type="entry name" value="LIPASE_GDXG_HIS"/>
    <property type="match status" value="1"/>
</dbReference>
<dbReference type="Proteomes" id="UP001183629">
    <property type="component" value="Unassembled WGS sequence"/>
</dbReference>
<dbReference type="InterPro" id="IPR013094">
    <property type="entry name" value="AB_hydrolase_3"/>
</dbReference>
<dbReference type="GO" id="GO:0016787">
    <property type="term" value="F:hydrolase activity"/>
    <property type="evidence" value="ECO:0007669"/>
    <property type="project" value="UniProtKB-KW"/>
</dbReference>
<organism evidence="4 5">
    <name type="scientific">Catenuloplanes niger</name>
    <dbReference type="NCBI Taxonomy" id="587534"/>
    <lineage>
        <taxon>Bacteria</taxon>
        <taxon>Bacillati</taxon>
        <taxon>Actinomycetota</taxon>
        <taxon>Actinomycetes</taxon>
        <taxon>Micromonosporales</taxon>
        <taxon>Micromonosporaceae</taxon>
        <taxon>Catenuloplanes</taxon>
    </lineage>
</organism>
<dbReference type="Gene3D" id="3.40.50.1820">
    <property type="entry name" value="alpha/beta hydrolase"/>
    <property type="match status" value="1"/>
</dbReference>
<dbReference type="AlphaFoldDB" id="A0AAE3ZZ41"/>
<accession>A0AAE3ZZ41</accession>
<comment type="similarity">
    <text evidence="1">Belongs to the 'GDXG' lipolytic enzyme family.</text>
</comment>
<evidence type="ECO:0000256" key="1">
    <source>
        <dbReference type="ARBA" id="ARBA00010515"/>
    </source>
</evidence>
<sequence length="323" mass="34155">MAKLDLRVRLLGRLLRRNSITGQSTEQILRNQRVRVGHNPLTDLLLGAVASGVTLADSHAAGETGPLRIRSYRPATHDGTPLPLIVNFHGGGWVVGSLDTADWLCSNVAAAVGAVVVSVDYRLAPTHRFPAAAEDCYAALTDVAGRAAEFGADPRRLAVMGDSAGGNLAAVTTLMARDRSGPAISFQALIYPATDLTGASPSIDENADAPILTRDDIVTYRDHYLGGADPTQPYASPLFAADHHGLPRALIQVAEHDPIRDDGLRYADVLHAAGVPVRTVAYAGMPHGFLAFPRLCRGAPRALADLTAALRSALTDPAHHVDK</sequence>
<evidence type="ECO:0000259" key="3">
    <source>
        <dbReference type="Pfam" id="PF07859"/>
    </source>
</evidence>
<dbReference type="PANTHER" id="PTHR48081">
    <property type="entry name" value="AB HYDROLASE SUPERFAMILY PROTEIN C4A8.06C"/>
    <property type="match status" value="1"/>
</dbReference>
<dbReference type="SUPFAM" id="SSF53474">
    <property type="entry name" value="alpha/beta-Hydrolases"/>
    <property type="match status" value="1"/>
</dbReference>
<dbReference type="EMBL" id="JAVDYC010000001">
    <property type="protein sequence ID" value="MDR7327617.1"/>
    <property type="molecule type" value="Genomic_DNA"/>
</dbReference>
<evidence type="ECO:0000313" key="4">
    <source>
        <dbReference type="EMBL" id="MDR7327617.1"/>
    </source>
</evidence>
<dbReference type="RefSeq" id="WP_310425120.1">
    <property type="nucleotide sequence ID" value="NZ_JAVDYC010000001.1"/>
</dbReference>
<dbReference type="InterPro" id="IPR002168">
    <property type="entry name" value="Lipase_GDXG_HIS_AS"/>
</dbReference>
<evidence type="ECO:0000256" key="2">
    <source>
        <dbReference type="ARBA" id="ARBA00022801"/>
    </source>
</evidence>
<feature type="domain" description="Alpha/beta hydrolase fold-3" evidence="3">
    <location>
        <begin position="85"/>
        <end position="290"/>
    </location>
</feature>
<gene>
    <name evidence="4" type="ORF">J2S44_007867</name>
</gene>
<dbReference type="InterPro" id="IPR029058">
    <property type="entry name" value="AB_hydrolase_fold"/>
</dbReference>
<dbReference type="InterPro" id="IPR050300">
    <property type="entry name" value="GDXG_lipolytic_enzyme"/>
</dbReference>
<dbReference type="Pfam" id="PF07859">
    <property type="entry name" value="Abhydrolase_3"/>
    <property type="match status" value="1"/>
</dbReference>
<evidence type="ECO:0000313" key="5">
    <source>
        <dbReference type="Proteomes" id="UP001183629"/>
    </source>
</evidence>
<protein>
    <submittedName>
        <fullName evidence="4">Acetyl esterase</fullName>
        <ecNumber evidence="4">3.1.1.-</ecNumber>
    </submittedName>
</protein>
<proteinExistence type="inferred from homology"/>